<dbReference type="PANTHER" id="PTHR43270">
    <property type="entry name" value="BETA-ALA-HIS DIPEPTIDASE"/>
    <property type="match status" value="1"/>
</dbReference>
<organism evidence="5">
    <name type="scientific">marine metagenome</name>
    <dbReference type="NCBI Taxonomy" id="408172"/>
    <lineage>
        <taxon>unclassified sequences</taxon>
        <taxon>metagenomes</taxon>
        <taxon>ecological metagenomes</taxon>
    </lineage>
</organism>
<gene>
    <name evidence="5" type="ORF">METZ01_LOCUS512899</name>
</gene>
<evidence type="ECO:0000313" key="5">
    <source>
        <dbReference type="EMBL" id="SVE60045.1"/>
    </source>
</evidence>
<evidence type="ECO:0000256" key="2">
    <source>
        <dbReference type="ARBA" id="ARBA00022723"/>
    </source>
</evidence>
<dbReference type="GO" id="GO:0008233">
    <property type="term" value="F:peptidase activity"/>
    <property type="evidence" value="ECO:0007669"/>
    <property type="project" value="UniProtKB-KW"/>
</dbReference>
<dbReference type="EMBL" id="UINC01228645">
    <property type="protein sequence ID" value="SVE60045.1"/>
    <property type="molecule type" value="Genomic_DNA"/>
</dbReference>
<protein>
    <recommendedName>
        <fullName evidence="6">Peptidase M20 dimerisation domain-containing protein</fullName>
    </recommendedName>
</protein>
<name>A0A383EUX3_9ZZZZ</name>
<dbReference type="GO" id="GO:0006508">
    <property type="term" value="P:proteolysis"/>
    <property type="evidence" value="ECO:0007669"/>
    <property type="project" value="UniProtKB-KW"/>
</dbReference>
<dbReference type="GO" id="GO:0046872">
    <property type="term" value="F:metal ion binding"/>
    <property type="evidence" value="ECO:0007669"/>
    <property type="project" value="UniProtKB-KW"/>
</dbReference>
<keyword evidence="3" id="KW-0378">Hydrolase</keyword>
<evidence type="ECO:0000256" key="1">
    <source>
        <dbReference type="ARBA" id="ARBA00022670"/>
    </source>
</evidence>
<evidence type="ECO:0000256" key="3">
    <source>
        <dbReference type="ARBA" id="ARBA00022801"/>
    </source>
</evidence>
<dbReference type="SUPFAM" id="SSF53187">
    <property type="entry name" value="Zn-dependent exopeptidases"/>
    <property type="match status" value="1"/>
</dbReference>
<keyword evidence="2" id="KW-0479">Metal-binding</keyword>
<accession>A0A383EUX3</accession>
<dbReference type="InterPro" id="IPR051458">
    <property type="entry name" value="Cyt/Met_Dipeptidase"/>
</dbReference>
<feature type="region of interest" description="Disordered" evidence="4">
    <location>
        <begin position="206"/>
        <end position="229"/>
    </location>
</feature>
<dbReference type="InterPro" id="IPR002933">
    <property type="entry name" value="Peptidase_M20"/>
</dbReference>
<feature type="non-terminal residue" evidence="5">
    <location>
        <position position="1"/>
    </location>
</feature>
<dbReference type="PANTHER" id="PTHR43270:SF12">
    <property type="entry name" value="SUCCINYL-DIAMINOPIMELATE DESUCCINYLASE"/>
    <property type="match status" value="1"/>
</dbReference>
<dbReference type="Gene3D" id="3.30.70.360">
    <property type="match status" value="1"/>
</dbReference>
<reference evidence="5" key="1">
    <citation type="submission" date="2018-05" db="EMBL/GenBank/DDBJ databases">
        <authorList>
            <person name="Lanie J.A."/>
            <person name="Ng W.-L."/>
            <person name="Kazmierczak K.M."/>
            <person name="Andrzejewski T.M."/>
            <person name="Davidsen T.M."/>
            <person name="Wayne K.J."/>
            <person name="Tettelin H."/>
            <person name="Glass J.I."/>
            <person name="Rusch D."/>
            <person name="Podicherti R."/>
            <person name="Tsui H.-C.T."/>
            <person name="Winkler M.E."/>
        </authorList>
    </citation>
    <scope>NUCLEOTIDE SEQUENCE</scope>
</reference>
<proteinExistence type="predicted"/>
<dbReference type="Gene3D" id="3.40.630.10">
    <property type="entry name" value="Zn peptidases"/>
    <property type="match status" value="1"/>
</dbReference>
<sequence length="229" mass="24862">PIDGMGPVLLAHRHESDDLPTILGYGHGDVVRGQEGQWAEDRDPWTLERDGEKVYGRGTADNKAQHSVHMAALKSVIDERGSLGFNSKFMIETGEENGSKGLKELVTQNENNFAADVFFASDGPRVDITKPNLTLGCRGMHNFDLMLEMREGGHHSGNWGGLLANPGIVLSHALATIVDTHGKILVEGWRLPPISNSVREALKDVKREGGEGAPEINAEWGEPGLTTPE</sequence>
<dbReference type="Pfam" id="PF01546">
    <property type="entry name" value="Peptidase_M20"/>
    <property type="match status" value="1"/>
</dbReference>
<evidence type="ECO:0008006" key="6">
    <source>
        <dbReference type="Google" id="ProtNLM"/>
    </source>
</evidence>
<keyword evidence="1" id="KW-0645">Protease</keyword>
<feature type="non-terminal residue" evidence="5">
    <location>
        <position position="229"/>
    </location>
</feature>
<dbReference type="AlphaFoldDB" id="A0A383EUX3"/>
<evidence type="ECO:0000256" key="4">
    <source>
        <dbReference type="SAM" id="MobiDB-lite"/>
    </source>
</evidence>
<dbReference type="NCBIfam" id="NF005478">
    <property type="entry name" value="PRK07079.1"/>
    <property type="match status" value="1"/>
</dbReference>